<evidence type="ECO:0000313" key="3">
    <source>
        <dbReference type="Proteomes" id="UP000076738"/>
    </source>
</evidence>
<dbReference type="AlphaFoldDB" id="A0A167IHN4"/>
<organism evidence="2 3">
    <name type="scientific">Calocera viscosa (strain TUFC12733)</name>
    <dbReference type="NCBI Taxonomy" id="1330018"/>
    <lineage>
        <taxon>Eukaryota</taxon>
        <taxon>Fungi</taxon>
        <taxon>Dikarya</taxon>
        <taxon>Basidiomycota</taxon>
        <taxon>Agaricomycotina</taxon>
        <taxon>Dacrymycetes</taxon>
        <taxon>Dacrymycetales</taxon>
        <taxon>Dacrymycetaceae</taxon>
        <taxon>Calocera</taxon>
    </lineage>
</organism>
<accession>A0A167IHN4</accession>
<dbReference type="EMBL" id="KV417308">
    <property type="protein sequence ID" value="KZO92656.1"/>
    <property type="molecule type" value="Genomic_DNA"/>
</dbReference>
<keyword evidence="3" id="KW-1185">Reference proteome</keyword>
<protein>
    <submittedName>
        <fullName evidence="2">Uncharacterized protein</fullName>
    </submittedName>
</protein>
<gene>
    <name evidence="2" type="ORF">CALVIDRAFT_567143</name>
</gene>
<sequence length="157" mass="17787">MSDIATRGTRPSRRRTSKSSPTKDKDADKDHEKRLPAADDRTELELQLLDEAEFAQEMERRLGLGRASYQEEKAMEEVLLPRPKNKVEEEALHARVMDSLRERVLALEKEDDPEFDPFCPGEPDLTGLADDPLQRLSSLAGQQTALRTSATQMPEKL</sequence>
<evidence type="ECO:0000256" key="1">
    <source>
        <dbReference type="SAM" id="MobiDB-lite"/>
    </source>
</evidence>
<feature type="region of interest" description="Disordered" evidence="1">
    <location>
        <begin position="1"/>
        <end position="43"/>
    </location>
</feature>
<reference evidence="2 3" key="1">
    <citation type="journal article" date="2016" name="Mol. Biol. Evol.">
        <title>Comparative Genomics of Early-Diverging Mushroom-Forming Fungi Provides Insights into the Origins of Lignocellulose Decay Capabilities.</title>
        <authorList>
            <person name="Nagy L.G."/>
            <person name="Riley R."/>
            <person name="Tritt A."/>
            <person name="Adam C."/>
            <person name="Daum C."/>
            <person name="Floudas D."/>
            <person name="Sun H."/>
            <person name="Yadav J.S."/>
            <person name="Pangilinan J."/>
            <person name="Larsson K.H."/>
            <person name="Matsuura K."/>
            <person name="Barry K."/>
            <person name="Labutti K."/>
            <person name="Kuo R."/>
            <person name="Ohm R.A."/>
            <person name="Bhattacharya S.S."/>
            <person name="Shirouzu T."/>
            <person name="Yoshinaga Y."/>
            <person name="Martin F.M."/>
            <person name="Grigoriev I.V."/>
            <person name="Hibbett D.S."/>
        </authorList>
    </citation>
    <scope>NUCLEOTIDE SEQUENCE [LARGE SCALE GENOMIC DNA]</scope>
    <source>
        <strain evidence="2 3">TUFC12733</strain>
    </source>
</reference>
<name>A0A167IHN4_CALVF</name>
<evidence type="ECO:0000313" key="2">
    <source>
        <dbReference type="EMBL" id="KZO92656.1"/>
    </source>
</evidence>
<dbReference type="OrthoDB" id="3227715at2759"/>
<proteinExistence type="predicted"/>
<dbReference type="Proteomes" id="UP000076738">
    <property type="component" value="Unassembled WGS sequence"/>
</dbReference>
<feature type="compositionally biased region" description="Basic and acidic residues" evidence="1">
    <location>
        <begin position="21"/>
        <end position="43"/>
    </location>
</feature>